<evidence type="ECO:0000313" key="3">
    <source>
        <dbReference type="Proteomes" id="UP001652581"/>
    </source>
</evidence>
<evidence type="ECO:0000313" key="4">
    <source>
        <dbReference type="RefSeq" id="XP_072828516.1"/>
    </source>
</evidence>
<dbReference type="InterPro" id="IPR029133">
    <property type="entry name" value="OCC1"/>
</dbReference>
<name>A0ABM5E5V7_VICPA</name>
<dbReference type="PANTHER" id="PTHR38502:SF1">
    <property type="entry name" value="OVEREXPRESSED IN COLON CARCINOMA 1 PROTEIN"/>
    <property type="match status" value="1"/>
</dbReference>
<dbReference type="Pfam" id="PF15506">
    <property type="entry name" value="OCC1"/>
    <property type="match status" value="1"/>
</dbReference>
<accession>A0ABM5E5V7</accession>
<comment type="similarity">
    <text evidence="1">Belongs to the OCC1 family.</text>
</comment>
<protein>
    <submittedName>
        <fullName evidence="4">Overexpressed in colon carcinoma 1 protein</fullName>
    </submittedName>
</protein>
<feature type="region of interest" description="Disordered" evidence="2">
    <location>
        <begin position="163"/>
        <end position="193"/>
    </location>
</feature>
<dbReference type="Proteomes" id="UP001652581">
    <property type="component" value="Chromosome 12"/>
</dbReference>
<dbReference type="RefSeq" id="XP_072828516.1">
    <property type="nucleotide sequence ID" value="XM_072972415.1"/>
</dbReference>
<feature type="region of interest" description="Disordered" evidence="2">
    <location>
        <begin position="67"/>
        <end position="141"/>
    </location>
</feature>
<evidence type="ECO:0000256" key="1">
    <source>
        <dbReference type="ARBA" id="ARBA00005237"/>
    </source>
</evidence>
<gene>
    <name evidence="4" type="primary">C12H12orf75</name>
</gene>
<dbReference type="PANTHER" id="PTHR38502">
    <property type="entry name" value="OVEREXPRESSED IN COLON CARCINOMA 1 PROTEIN"/>
    <property type="match status" value="1"/>
</dbReference>
<dbReference type="GeneID" id="102533185"/>
<sequence length="280" mass="29071">MEGRRREARGAKVLLAHGTRQTLCARRGPARAHAWPVAAAVRPPARRLAGPPLNPALSPALSRAASTGSVASAGPSHRKCGGPASARAHLSRETADPAAPPPPPALRKRFRGLQEAADWPAPQLPRERVGPVGSPSRAGARGVRRFPPEPALDCRAQVHAQVHSRRWRREGAVPVRPQDPRAPSWPPVRGAPPSASISAPGICGCQLRSAASPAGGAMGCGNSTATSAGAGQGPAGAAKDVTEESITEDDKRRNYGGVYVGLPSEAVNMVSNQTKTVRKN</sequence>
<reference evidence="4" key="1">
    <citation type="submission" date="2025-08" db="UniProtKB">
        <authorList>
            <consortium name="RefSeq"/>
        </authorList>
    </citation>
    <scope>IDENTIFICATION</scope>
</reference>
<keyword evidence="3" id="KW-1185">Reference proteome</keyword>
<feature type="region of interest" description="Disordered" evidence="2">
    <location>
        <begin position="221"/>
        <end position="257"/>
    </location>
</feature>
<proteinExistence type="inferred from homology"/>
<organism evidence="3 4">
    <name type="scientific">Vicugna pacos</name>
    <name type="common">Alpaca</name>
    <name type="synonym">Lama pacos</name>
    <dbReference type="NCBI Taxonomy" id="30538"/>
    <lineage>
        <taxon>Eukaryota</taxon>
        <taxon>Metazoa</taxon>
        <taxon>Chordata</taxon>
        <taxon>Craniata</taxon>
        <taxon>Vertebrata</taxon>
        <taxon>Euteleostomi</taxon>
        <taxon>Mammalia</taxon>
        <taxon>Eutheria</taxon>
        <taxon>Laurasiatheria</taxon>
        <taxon>Artiodactyla</taxon>
        <taxon>Tylopoda</taxon>
        <taxon>Camelidae</taxon>
        <taxon>Vicugna</taxon>
    </lineage>
</organism>
<evidence type="ECO:0000256" key="2">
    <source>
        <dbReference type="SAM" id="MobiDB-lite"/>
    </source>
</evidence>